<gene>
    <name evidence="2" type="ORF">IAD17_05630</name>
</gene>
<evidence type="ECO:0000313" key="2">
    <source>
        <dbReference type="EMBL" id="HIU24383.1"/>
    </source>
</evidence>
<dbReference type="Pfam" id="PF03437">
    <property type="entry name" value="BtpA"/>
    <property type="match status" value="1"/>
</dbReference>
<proteinExistence type="inferred from homology"/>
<name>A0A9D1L5U5_9ACTN</name>
<reference evidence="2" key="1">
    <citation type="submission" date="2020-10" db="EMBL/GenBank/DDBJ databases">
        <authorList>
            <person name="Gilroy R."/>
        </authorList>
    </citation>
    <scope>NUCLEOTIDE SEQUENCE</scope>
    <source>
        <strain evidence="2">ChiHjej12B11-29160</strain>
    </source>
</reference>
<dbReference type="InterPro" id="IPR011060">
    <property type="entry name" value="RibuloseP-bd_barrel"/>
</dbReference>
<dbReference type="EMBL" id="DVMQ01000017">
    <property type="protein sequence ID" value="HIU24383.1"/>
    <property type="molecule type" value="Genomic_DNA"/>
</dbReference>
<evidence type="ECO:0000256" key="1">
    <source>
        <dbReference type="ARBA" id="ARBA00006007"/>
    </source>
</evidence>
<comment type="similarity">
    <text evidence="1">Belongs to the BtpA family.</text>
</comment>
<dbReference type="AlphaFoldDB" id="A0A9D1L5U5"/>
<organism evidence="2 3">
    <name type="scientific">Candidatus Coprovicinus avistercoris</name>
    <dbReference type="NCBI Taxonomy" id="2840754"/>
    <lineage>
        <taxon>Bacteria</taxon>
        <taxon>Bacillati</taxon>
        <taxon>Actinomycetota</taxon>
        <taxon>Coriobacteriia</taxon>
        <taxon>Coriobacteriales</taxon>
        <taxon>Coriobacteriaceae</taxon>
        <taxon>Coriobacteriaceae incertae sedis</taxon>
        <taxon>Candidatus Coprovicinus</taxon>
    </lineage>
</organism>
<reference evidence="2" key="2">
    <citation type="journal article" date="2021" name="PeerJ">
        <title>Extensive microbial diversity within the chicken gut microbiome revealed by metagenomics and culture.</title>
        <authorList>
            <person name="Gilroy R."/>
            <person name="Ravi A."/>
            <person name="Getino M."/>
            <person name="Pursley I."/>
            <person name="Horton D.L."/>
            <person name="Alikhan N.F."/>
            <person name="Baker D."/>
            <person name="Gharbi K."/>
            <person name="Hall N."/>
            <person name="Watson M."/>
            <person name="Adriaenssens E.M."/>
            <person name="Foster-Nyarko E."/>
            <person name="Jarju S."/>
            <person name="Secka A."/>
            <person name="Antonio M."/>
            <person name="Oren A."/>
            <person name="Chaudhuri R.R."/>
            <person name="La Ragione R."/>
            <person name="Hildebrand F."/>
            <person name="Pallen M.J."/>
        </authorList>
    </citation>
    <scope>NUCLEOTIDE SEQUENCE</scope>
    <source>
        <strain evidence="2">ChiHjej12B11-29160</strain>
    </source>
</reference>
<comment type="caution">
    <text evidence="2">The sequence shown here is derived from an EMBL/GenBank/DDBJ whole genome shotgun (WGS) entry which is preliminary data.</text>
</comment>
<accession>A0A9D1L5U5</accession>
<protein>
    <submittedName>
        <fullName evidence="2">Membrane biogenesis protein</fullName>
    </submittedName>
</protein>
<dbReference type="PANTHER" id="PTHR21381:SF3">
    <property type="entry name" value="SGC REGION PROTEIN SGCQ-RELATED"/>
    <property type="match status" value="1"/>
</dbReference>
<evidence type="ECO:0000313" key="3">
    <source>
        <dbReference type="Proteomes" id="UP000824078"/>
    </source>
</evidence>
<dbReference type="InterPro" id="IPR005137">
    <property type="entry name" value="BtpA"/>
</dbReference>
<dbReference type="SUPFAM" id="SSF51366">
    <property type="entry name" value="Ribulose-phoshate binding barrel"/>
    <property type="match status" value="1"/>
</dbReference>
<dbReference type="Proteomes" id="UP000824078">
    <property type="component" value="Unassembled WGS sequence"/>
</dbReference>
<dbReference type="PANTHER" id="PTHR21381">
    <property type="entry name" value="ZGC:162297"/>
    <property type="match status" value="1"/>
</dbReference>
<sequence>MMRDFLGMFDERKPIIGMIHCKGTNREDTLARAKREIDIYVQGGLDGCIVETYFGTLSNVVDVLSYLKEAHLPLVYGVNVLNVDAIGFEMARRYDCAFVQLDSVVGHVKPRDEESLAAFLEMERKSCNAAVMGGVRFKYQPVLSENTEEEDLHIAMGRCDAVAVTQNATGQETSMEKIERFRGALGDFPLFVTAGVTAEHAATQLSVCDGAVVGSYLKDTYTDSGDVSPEHVDKLMDAVRAFRAEL</sequence>